<dbReference type="EMBL" id="MHIC01000029">
    <property type="protein sequence ID" value="OGY44350.1"/>
    <property type="molecule type" value="Genomic_DNA"/>
</dbReference>
<feature type="domain" description="AttH" evidence="1">
    <location>
        <begin position="17"/>
        <end position="190"/>
    </location>
</feature>
<evidence type="ECO:0000259" key="1">
    <source>
        <dbReference type="Pfam" id="PF07143"/>
    </source>
</evidence>
<protein>
    <recommendedName>
        <fullName evidence="1">AttH domain-containing protein</fullName>
    </recommendedName>
</protein>
<dbReference type="SUPFAM" id="SSF159245">
    <property type="entry name" value="AttH-like"/>
    <property type="match status" value="1"/>
</dbReference>
<dbReference type="Gene3D" id="2.40.370.10">
    <property type="entry name" value="AttH-like domain"/>
    <property type="match status" value="2"/>
</dbReference>
<gene>
    <name evidence="2" type="ORF">A2731_00070</name>
</gene>
<dbReference type="InterPro" id="IPR023374">
    <property type="entry name" value="AttH-like_dom_sf"/>
</dbReference>
<dbReference type="Proteomes" id="UP000176241">
    <property type="component" value="Unassembled WGS sequence"/>
</dbReference>
<dbReference type="PANTHER" id="PTHR38591">
    <property type="entry name" value="HYDROLASE"/>
    <property type="match status" value="1"/>
</dbReference>
<dbReference type="InterPro" id="IPR010791">
    <property type="entry name" value="AttH_dom"/>
</dbReference>
<evidence type="ECO:0000313" key="3">
    <source>
        <dbReference type="Proteomes" id="UP000176241"/>
    </source>
</evidence>
<dbReference type="PANTHER" id="PTHR38591:SF1">
    <property type="entry name" value="BLL1000 PROTEIN"/>
    <property type="match status" value="1"/>
</dbReference>
<comment type="caution">
    <text evidence="2">The sequence shown here is derived from an EMBL/GenBank/DDBJ whole genome shotgun (WGS) entry which is preliminary data.</text>
</comment>
<dbReference type="Pfam" id="PF17186">
    <property type="entry name" value="Lipocalin_9"/>
    <property type="match status" value="1"/>
</dbReference>
<dbReference type="Pfam" id="PF07143">
    <property type="entry name" value="CrtC"/>
    <property type="match status" value="1"/>
</dbReference>
<accession>A0A1G1XXP1</accession>
<evidence type="ECO:0000313" key="2">
    <source>
        <dbReference type="EMBL" id="OGY44350.1"/>
    </source>
</evidence>
<organism evidence="2 3">
    <name type="scientific">Candidatus Buchananbacteria bacterium RIFCSPHIGHO2_01_FULL_39_8</name>
    <dbReference type="NCBI Taxonomy" id="1797533"/>
    <lineage>
        <taxon>Bacteria</taxon>
        <taxon>Candidatus Buchananiibacteriota</taxon>
    </lineage>
</organism>
<reference evidence="2 3" key="1">
    <citation type="journal article" date="2016" name="Nat. Commun.">
        <title>Thousands of microbial genomes shed light on interconnected biogeochemical processes in an aquifer system.</title>
        <authorList>
            <person name="Anantharaman K."/>
            <person name="Brown C.T."/>
            <person name="Hug L.A."/>
            <person name="Sharon I."/>
            <person name="Castelle C.J."/>
            <person name="Probst A.J."/>
            <person name="Thomas B.C."/>
            <person name="Singh A."/>
            <person name="Wilkins M.J."/>
            <person name="Karaoz U."/>
            <person name="Brodie E.L."/>
            <person name="Williams K.H."/>
            <person name="Hubbard S.S."/>
            <person name="Banfield J.F."/>
        </authorList>
    </citation>
    <scope>NUCLEOTIDE SEQUENCE [LARGE SCALE GENOMIC DNA]</scope>
</reference>
<sequence>MKTLKFPQDEKLHDSIIEWWYFNGHLKSEDGNAYTFMDCLFKAKTKAVKIPFLSNLPKKIIYFSHSILSDIKNQKNYPVIDYLSMISKDSWTKPLLFVNYINPLIVGGYVNSAIEQTDLNQYRIKTENLDLNLTSIKQPLTEGGSGFLKLGNTKSTFYYSLTNLKTEGVIKVRDKWIKVTGKSWMDHQWADVSYTKDYWTWFSIQLENNIELVCFEYREKDNKTYLASISNQNDQQEHFKAVKLTPIGQAWKSKKTKAIYYLSWRIEVPAKNIDLVVKPLVEDQEIIFGTINYWEGPISVEGKFNNQSVKGQGFIELVGRHSQYGNLKFIREEISNRMKNIYTDLKKINHFK</sequence>
<dbReference type="AlphaFoldDB" id="A0A1G1XXP1"/>
<name>A0A1G1XXP1_9BACT</name>
<proteinExistence type="predicted"/>
<dbReference type="STRING" id="1797533.A2731_00070"/>